<comment type="caution">
    <text evidence="3">The sequence shown here is derived from an EMBL/GenBank/DDBJ whole genome shotgun (WGS) entry which is preliminary data.</text>
</comment>
<dbReference type="EMBL" id="DYUE01000028">
    <property type="protein sequence ID" value="HJG90247.1"/>
    <property type="molecule type" value="Genomic_DNA"/>
</dbReference>
<evidence type="ECO:0000259" key="2">
    <source>
        <dbReference type="Pfam" id="PF13930"/>
    </source>
</evidence>
<feature type="domain" description="Type VII secretion system protein EssD-like" evidence="2">
    <location>
        <begin position="267"/>
        <end position="383"/>
    </location>
</feature>
<sequence>MNGFQGADPEALRHQGAAVASGAGRIEDLALRLGALIESVAWTGPDADSFRADWSARVRPGLLERGEHLRSEARALNAHGEEQDRASAPGTDGASAPGRPAADAAPSPGSGPSAAMSAPPPGSGPPPASGPSAAPPASPGHTLGGAGSETVGLRLMAASTPLASAAEVSESIGEGDLAFPETGMELSPPETAHTVRVDADHELAPDGAEEPFGLDADGAPLELAPDTAYDVGDHGTYYTDGEGRISYVEATGGGEEMNPNLREVLPETTYHVNESTYYRTDELGRTEHMYVPDVIVDREMARSQSIQSKIAERWDMAGDGTSEPVEFNAGHVLARQLGGIREEINYTRQWDEVNQARSGQDTIYSYESLMADGITDEGRSYSYETLVTWGDEQPSGVGPEHDSAPWEYVPEGYDVRIHEDGEQIVDAHLPNYPEGARFPD</sequence>
<dbReference type="Gene3D" id="3.40.570.10">
    <property type="entry name" value="Extracellular Endonuclease, subunit A"/>
    <property type="match status" value="1"/>
</dbReference>
<dbReference type="Proteomes" id="UP000742460">
    <property type="component" value="Unassembled WGS sequence"/>
</dbReference>
<name>A0A921SWA8_9MICO</name>
<accession>A0A921SWA8</accession>
<evidence type="ECO:0000313" key="4">
    <source>
        <dbReference type="Proteomes" id="UP000742460"/>
    </source>
</evidence>
<keyword evidence="3" id="KW-0255">Endonuclease</keyword>
<dbReference type="InterPro" id="IPR044929">
    <property type="entry name" value="DNA/RNA_non-sp_Endonuclease_sf"/>
</dbReference>
<feature type="region of interest" description="Disordered" evidence="1">
    <location>
        <begin position="78"/>
        <end position="148"/>
    </location>
</feature>
<evidence type="ECO:0000313" key="3">
    <source>
        <dbReference type="EMBL" id="HJG90247.1"/>
    </source>
</evidence>
<organism evidence="3 4">
    <name type="scientific">Brachybacterium massiliense</name>
    <dbReference type="NCBI Taxonomy" id="1755098"/>
    <lineage>
        <taxon>Bacteria</taxon>
        <taxon>Bacillati</taxon>
        <taxon>Actinomycetota</taxon>
        <taxon>Actinomycetes</taxon>
        <taxon>Micrococcales</taxon>
        <taxon>Dermabacteraceae</taxon>
        <taxon>Brachybacterium</taxon>
    </lineage>
</organism>
<gene>
    <name evidence="3" type="ORF">K8V81_00840</name>
</gene>
<feature type="compositionally biased region" description="Low complexity" evidence="1">
    <location>
        <begin position="93"/>
        <end position="117"/>
    </location>
</feature>
<reference evidence="3" key="1">
    <citation type="journal article" date="2021" name="PeerJ">
        <title>Extensive microbial diversity within the chicken gut microbiome revealed by metagenomics and culture.</title>
        <authorList>
            <person name="Gilroy R."/>
            <person name="Ravi A."/>
            <person name="Getino M."/>
            <person name="Pursley I."/>
            <person name="Horton D.L."/>
            <person name="Alikhan N.F."/>
            <person name="Baker D."/>
            <person name="Gharbi K."/>
            <person name="Hall N."/>
            <person name="Watson M."/>
            <person name="Adriaenssens E.M."/>
            <person name="Foster-Nyarko E."/>
            <person name="Jarju S."/>
            <person name="Secka A."/>
            <person name="Antonio M."/>
            <person name="Oren A."/>
            <person name="Chaudhuri R.R."/>
            <person name="La Ragione R."/>
            <person name="Hildebrand F."/>
            <person name="Pallen M.J."/>
        </authorList>
    </citation>
    <scope>NUCLEOTIDE SEQUENCE</scope>
    <source>
        <strain evidence="3">ChiGjej5B5-22894</strain>
    </source>
</reference>
<dbReference type="AlphaFoldDB" id="A0A921SWA8"/>
<reference evidence="3" key="2">
    <citation type="submission" date="2021-09" db="EMBL/GenBank/DDBJ databases">
        <authorList>
            <person name="Gilroy R."/>
        </authorList>
    </citation>
    <scope>NUCLEOTIDE SEQUENCE</scope>
    <source>
        <strain evidence="3">ChiGjej5B5-22894</strain>
    </source>
</reference>
<dbReference type="InterPro" id="IPR044927">
    <property type="entry name" value="Endonuclea_NS_2"/>
</dbReference>
<evidence type="ECO:0000256" key="1">
    <source>
        <dbReference type="SAM" id="MobiDB-lite"/>
    </source>
</evidence>
<feature type="compositionally biased region" description="Pro residues" evidence="1">
    <location>
        <begin position="118"/>
        <end position="138"/>
    </location>
</feature>
<keyword evidence="3" id="KW-0378">Hydrolase</keyword>
<proteinExistence type="predicted"/>
<keyword evidence="3" id="KW-0540">Nuclease</keyword>
<dbReference type="Pfam" id="PF13930">
    <property type="entry name" value="Endonuclea_NS_2"/>
    <property type="match status" value="1"/>
</dbReference>
<dbReference type="GO" id="GO:0004519">
    <property type="term" value="F:endonuclease activity"/>
    <property type="evidence" value="ECO:0007669"/>
    <property type="project" value="UniProtKB-KW"/>
</dbReference>
<protein>
    <submittedName>
        <fullName evidence="3">DNA/RNA non-specific endonuclease</fullName>
    </submittedName>
</protein>